<name>A0A388L0I3_CHABU</name>
<feature type="compositionally biased region" description="Basic and acidic residues" evidence="1">
    <location>
        <begin position="177"/>
        <end position="197"/>
    </location>
</feature>
<reference evidence="2 3" key="1">
    <citation type="journal article" date="2018" name="Cell">
        <title>The Chara Genome: Secondary Complexity and Implications for Plant Terrestrialization.</title>
        <authorList>
            <person name="Nishiyama T."/>
            <person name="Sakayama H."/>
            <person name="Vries J.D."/>
            <person name="Buschmann H."/>
            <person name="Saint-Marcoux D."/>
            <person name="Ullrich K.K."/>
            <person name="Haas F.B."/>
            <person name="Vanderstraeten L."/>
            <person name="Becker D."/>
            <person name="Lang D."/>
            <person name="Vosolsobe S."/>
            <person name="Rombauts S."/>
            <person name="Wilhelmsson P.K.I."/>
            <person name="Janitza P."/>
            <person name="Kern R."/>
            <person name="Heyl A."/>
            <person name="Rumpler F."/>
            <person name="Villalobos L.I.A.C."/>
            <person name="Clay J.M."/>
            <person name="Skokan R."/>
            <person name="Toyoda A."/>
            <person name="Suzuki Y."/>
            <person name="Kagoshima H."/>
            <person name="Schijlen E."/>
            <person name="Tajeshwar N."/>
            <person name="Catarino B."/>
            <person name="Hetherington A.J."/>
            <person name="Saltykova A."/>
            <person name="Bonnot C."/>
            <person name="Breuninger H."/>
            <person name="Symeonidi A."/>
            <person name="Radhakrishnan G.V."/>
            <person name="Van Nieuwerburgh F."/>
            <person name="Deforce D."/>
            <person name="Chang C."/>
            <person name="Karol K.G."/>
            <person name="Hedrich R."/>
            <person name="Ulvskov P."/>
            <person name="Glockner G."/>
            <person name="Delwiche C.F."/>
            <person name="Petrasek J."/>
            <person name="Van de Peer Y."/>
            <person name="Friml J."/>
            <person name="Beilby M."/>
            <person name="Dolan L."/>
            <person name="Kohara Y."/>
            <person name="Sugano S."/>
            <person name="Fujiyama A."/>
            <person name="Delaux P.-M."/>
            <person name="Quint M."/>
            <person name="TheiBen G."/>
            <person name="Hagemann M."/>
            <person name="Harholt J."/>
            <person name="Dunand C."/>
            <person name="Zachgo S."/>
            <person name="Langdale J."/>
            <person name="Maumus F."/>
            <person name="Straeten D.V.D."/>
            <person name="Gould S.B."/>
            <person name="Rensing S.A."/>
        </authorList>
    </citation>
    <scope>NUCLEOTIDE SEQUENCE [LARGE SCALE GENOMIC DNA]</scope>
    <source>
        <strain evidence="2 3">S276</strain>
    </source>
</reference>
<dbReference type="AlphaFoldDB" id="A0A388L0I3"/>
<gene>
    <name evidence="2" type="ORF">CBR_g21037</name>
</gene>
<feature type="compositionally biased region" description="Basic and acidic residues" evidence="1">
    <location>
        <begin position="92"/>
        <end position="105"/>
    </location>
</feature>
<organism evidence="2 3">
    <name type="scientific">Chara braunii</name>
    <name type="common">Braun's stonewort</name>
    <dbReference type="NCBI Taxonomy" id="69332"/>
    <lineage>
        <taxon>Eukaryota</taxon>
        <taxon>Viridiplantae</taxon>
        <taxon>Streptophyta</taxon>
        <taxon>Charophyceae</taxon>
        <taxon>Charales</taxon>
        <taxon>Characeae</taxon>
        <taxon>Chara</taxon>
    </lineage>
</organism>
<comment type="caution">
    <text evidence="2">The sequence shown here is derived from an EMBL/GenBank/DDBJ whole genome shotgun (WGS) entry which is preliminary data.</text>
</comment>
<evidence type="ECO:0000256" key="1">
    <source>
        <dbReference type="SAM" id="MobiDB-lite"/>
    </source>
</evidence>
<evidence type="ECO:0000313" key="2">
    <source>
        <dbReference type="EMBL" id="GBG75791.1"/>
    </source>
</evidence>
<evidence type="ECO:0000313" key="3">
    <source>
        <dbReference type="Proteomes" id="UP000265515"/>
    </source>
</evidence>
<dbReference type="Gramene" id="GBG75791">
    <property type="protein sequence ID" value="GBG75791"/>
    <property type="gene ID" value="CBR_g21037"/>
</dbReference>
<proteinExistence type="predicted"/>
<feature type="region of interest" description="Disordered" evidence="1">
    <location>
        <begin position="92"/>
        <end position="114"/>
    </location>
</feature>
<protein>
    <submittedName>
        <fullName evidence="2">Uncharacterized protein</fullName>
    </submittedName>
</protein>
<accession>A0A388L0I3</accession>
<feature type="region of interest" description="Disordered" evidence="1">
    <location>
        <begin position="154"/>
        <end position="291"/>
    </location>
</feature>
<dbReference type="EMBL" id="BFEA01000231">
    <property type="protein sequence ID" value="GBG75791.1"/>
    <property type="molecule type" value="Genomic_DNA"/>
</dbReference>
<dbReference type="Proteomes" id="UP000265515">
    <property type="component" value="Unassembled WGS sequence"/>
</dbReference>
<keyword evidence="3" id="KW-1185">Reference proteome</keyword>
<feature type="compositionally biased region" description="Basic and acidic residues" evidence="1">
    <location>
        <begin position="271"/>
        <end position="282"/>
    </location>
</feature>
<sequence length="779" mass="88823">MTFEIDKATTKKGKVDERVLRKLFLTSVFDDQGTDWVKSGRKVSLDLALFKGYGQKAFAMKAFDVKGDETGFRMLYPVDFLNKTNDYRKSARTRTCESQDTRQEELDVEESEERTEEYHRVRQLDARFLVTPRHMWGEGSCDLNVEREVGGGCGARFGDDGEDDEEEGECGSGGGRGHGEGGEDHCDGTTRHMEWERGAASGGMDDDGTVGEDMEEEELEDKGGDVGGTSGEPAVKHKASGRVRKTSQPKKNMRSSRHPKSDDYSDDAEGVDPRMSDLHGDDEQGTNKPRPINMTQCYFLKYNEQGKKRKDPPRVVIDVMQILQIPEGDIAFNQQSLNPAIVAGLEAAIESSIGLREEDGPARWDPPELMLAPIIPSAADLNEQGTRIVLKDFDPDRAGEYFYYTVVGQHTAMKRAMEKGSAIVDIFDIQTYDRWQKDWSNRMRGYMNVATRRKWIRLLVKEFFVKYEARELPLHDNKCPKDLPGRQEGRVSGQFVEEVQGKEEVFHCIQDKDGGANATASFKDLVSSNFKCFEDMTAREKEIPLRLMINKKVIATIMLVPLGKLNMTNLLDIIIHERYMVRLFNYIVFKSKNKETNEWKERFFFAYEEMMRRFGVKADERDEQKDRIPLEYIRKVPKRLGGEQEEKGLKGARLKATGALYRDASFHFKFFVYHTIGKVDLLTTELRWLKNVALHLCWEKKGQWSTLLSINMHPKELLRAAGEVVAATTNLNCKVAILDFATPSHYSAWSPDDFDAVHKMMSKLCGNNWILIVFALQKQ</sequence>
<feature type="compositionally biased region" description="Acidic residues" evidence="1">
    <location>
        <begin position="160"/>
        <end position="169"/>
    </location>
</feature>
<feature type="compositionally biased region" description="Acidic residues" evidence="1">
    <location>
        <begin position="204"/>
        <end position="220"/>
    </location>
</feature>
<feature type="compositionally biased region" description="Basic residues" evidence="1">
    <location>
        <begin position="236"/>
        <end position="258"/>
    </location>
</feature>